<accession>A0A5J4W0X9</accession>
<feature type="compositionally biased region" description="Low complexity" evidence="6">
    <location>
        <begin position="328"/>
        <end position="347"/>
    </location>
</feature>
<keyword evidence="5" id="KW-0067">ATP-binding</keyword>
<dbReference type="PROSITE" id="PS50011">
    <property type="entry name" value="PROTEIN_KINASE_DOM"/>
    <property type="match status" value="1"/>
</dbReference>
<dbReference type="SUPFAM" id="SSF56112">
    <property type="entry name" value="Protein kinase-like (PK-like)"/>
    <property type="match status" value="1"/>
</dbReference>
<keyword evidence="2" id="KW-0808">Transferase</keyword>
<protein>
    <submittedName>
        <fullName evidence="8">Putative AUR protein kinase</fullName>
    </submittedName>
</protein>
<dbReference type="Proteomes" id="UP000324800">
    <property type="component" value="Unassembled WGS sequence"/>
</dbReference>
<feature type="region of interest" description="Disordered" evidence="6">
    <location>
        <begin position="269"/>
        <end position="350"/>
    </location>
</feature>
<gene>
    <name evidence="8" type="ORF">EZS28_016296</name>
</gene>
<evidence type="ECO:0000256" key="6">
    <source>
        <dbReference type="SAM" id="MobiDB-lite"/>
    </source>
</evidence>
<dbReference type="SUPFAM" id="SSF48371">
    <property type="entry name" value="ARM repeat"/>
    <property type="match status" value="1"/>
</dbReference>
<evidence type="ECO:0000256" key="3">
    <source>
        <dbReference type="ARBA" id="ARBA00022741"/>
    </source>
</evidence>
<evidence type="ECO:0000256" key="5">
    <source>
        <dbReference type="ARBA" id="ARBA00022840"/>
    </source>
</evidence>
<dbReference type="GO" id="GO:0004674">
    <property type="term" value="F:protein serine/threonine kinase activity"/>
    <property type="evidence" value="ECO:0007669"/>
    <property type="project" value="UniProtKB-KW"/>
</dbReference>
<keyword evidence="3" id="KW-0547">Nucleotide-binding</keyword>
<sequence length="833" mass="95361">MDSRAFNVSKKEQGIITAKIVNKYEFNFEQFQAGLELAKDEQNPFLMKYTDIIQSDEAFILLSEFANFGSLDQVIQKKRNLSNPAIRAIMKQILEGLRLMHEKGLIHKNLKPSNILLHILPGSGRVNIKIVDYGMIKKQKQSRYSTFNCVDGTYPFLPPELMHASRAGSFTVDEKTDVWSAGIILYQLVAHKFPFPSTSQNDIKQFMQNKALDRPADIEDTLWNLITKMLEFNNEDRFTAEQSLKHIFFTGRKATKEITEEAKQLASKSIQIQGKESSPFSGITSMTQNPTSIPELSQWEQLNKPAESSSESKQSNQTESKQNNQTESKQNNQTESSTQQTSKEATQIQQDQEVSGIDYIKMVEVLKQPFIGDQNKKKDLQQQQEDECKKIITYLKDKTNDNERTQIIEAGVTKELLTSFELRDIQSIPPIYVEAFHVIVSPASKEVIQLLIIKKISHQGLFRLLDHKNIDIVRFSIKSIETVLSSSIVVSEDSQPHPFYNSISKCFGPKKLFTLIKRSDVDKTIKDLTAICFVKIFIRSDIPDKSWKQTFISHIKSIICDSDEQTKLKSRAALRYLAYNTENHTEILKGDFLKHIVTDLKRPLQGTEEEKKEIQQLQEYECVLIQAMIKDNEDKKTRKTILKAGIVDSLLEIFLQRDLSTITHTYVEAFYFLTCEFDDDDDYWLQNAKQQIPPLVHLLNHQNTKIVGDSLLSLSFIIIAGSNSASKTQKHPHFDLVSQCDGIGTLYSTFRRIDPSDTNKGMAALIVGNIFLNREIDNESIRHDIISYLKGLANDKDQWTQDESRRALKRLSKIEANRTEIEKDGFQIQKSNS</sequence>
<evidence type="ECO:0000256" key="2">
    <source>
        <dbReference type="ARBA" id="ARBA00022679"/>
    </source>
</evidence>
<reference evidence="8 9" key="1">
    <citation type="submission" date="2019-03" db="EMBL/GenBank/DDBJ databases">
        <title>Single cell metagenomics reveals metabolic interactions within the superorganism composed of flagellate Streblomastix strix and complex community of Bacteroidetes bacteria on its surface.</title>
        <authorList>
            <person name="Treitli S.C."/>
            <person name="Kolisko M."/>
            <person name="Husnik F."/>
            <person name="Keeling P."/>
            <person name="Hampl V."/>
        </authorList>
    </citation>
    <scope>NUCLEOTIDE SEQUENCE [LARGE SCALE GENOMIC DNA]</scope>
    <source>
        <strain evidence="8">ST1C</strain>
    </source>
</reference>
<dbReference type="InterPro" id="IPR011989">
    <property type="entry name" value="ARM-like"/>
</dbReference>
<dbReference type="PANTHER" id="PTHR24345">
    <property type="entry name" value="SERINE/THREONINE-PROTEIN KINASE PLK"/>
    <property type="match status" value="1"/>
</dbReference>
<dbReference type="GO" id="GO:0005524">
    <property type="term" value="F:ATP binding"/>
    <property type="evidence" value="ECO:0007669"/>
    <property type="project" value="UniProtKB-KW"/>
</dbReference>
<dbReference type="InterPro" id="IPR000719">
    <property type="entry name" value="Prot_kinase_dom"/>
</dbReference>
<keyword evidence="1" id="KW-0723">Serine/threonine-protein kinase</keyword>
<dbReference type="AlphaFoldDB" id="A0A5J4W0X9"/>
<feature type="domain" description="Protein kinase" evidence="7">
    <location>
        <begin position="1"/>
        <end position="249"/>
    </location>
</feature>
<evidence type="ECO:0000259" key="7">
    <source>
        <dbReference type="PROSITE" id="PS50011"/>
    </source>
</evidence>
<dbReference type="Gene3D" id="1.25.10.10">
    <property type="entry name" value="Leucine-rich Repeat Variant"/>
    <property type="match status" value="1"/>
</dbReference>
<evidence type="ECO:0000256" key="4">
    <source>
        <dbReference type="ARBA" id="ARBA00022777"/>
    </source>
</evidence>
<dbReference type="InterPro" id="IPR011009">
    <property type="entry name" value="Kinase-like_dom_sf"/>
</dbReference>
<dbReference type="EMBL" id="SNRW01004087">
    <property type="protein sequence ID" value="KAA6388176.1"/>
    <property type="molecule type" value="Genomic_DNA"/>
</dbReference>
<comment type="caution">
    <text evidence="8">The sequence shown here is derived from an EMBL/GenBank/DDBJ whole genome shotgun (WGS) entry which is preliminary data.</text>
</comment>
<keyword evidence="4 8" id="KW-0418">Kinase</keyword>
<evidence type="ECO:0000256" key="1">
    <source>
        <dbReference type="ARBA" id="ARBA00022527"/>
    </source>
</evidence>
<proteinExistence type="predicted"/>
<dbReference type="Gene3D" id="1.10.510.10">
    <property type="entry name" value="Transferase(Phosphotransferase) domain 1"/>
    <property type="match status" value="1"/>
</dbReference>
<feature type="compositionally biased region" description="Polar residues" evidence="6">
    <location>
        <begin position="269"/>
        <end position="327"/>
    </location>
</feature>
<evidence type="ECO:0000313" key="9">
    <source>
        <dbReference type="Proteomes" id="UP000324800"/>
    </source>
</evidence>
<dbReference type="InterPro" id="IPR016024">
    <property type="entry name" value="ARM-type_fold"/>
</dbReference>
<evidence type="ECO:0000313" key="8">
    <source>
        <dbReference type="EMBL" id="KAA6388176.1"/>
    </source>
</evidence>
<dbReference type="GO" id="GO:0005634">
    <property type="term" value="C:nucleus"/>
    <property type="evidence" value="ECO:0007669"/>
    <property type="project" value="TreeGrafter"/>
</dbReference>
<dbReference type="Pfam" id="PF00069">
    <property type="entry name" value="Pkinase"/>
    <property type="match status" value="1"/>
</dbReference>
<name>A0A5J4W0X9_9EUKA</name>
<organism evidence="8 9">
    <name type="scientific">Streblomastix strix</name>
    <dbReference type="NCBI Taxonomy" id="222440"/>
    <lineage>
        <taxon>Eukaryota</taxon>
        <taxon>Metamonada</taxon>
        <taxon>Preaxostyla</taxon>
        <taxon>Oxymonadida</taxon>
        <taxon>Streblomastigidae</taxon>
        <taxon>Streblomastix</taxon>
    </lineage>
</organism>
<dbReference type="PANTHER" id="PTHR24345:SF0">
    <property type="entry name" value="CELL CYCLE SERINE_THREONINE-PROTEIN KINASE CDC5_MSD2"/>
    <property type="match status" value="1"/>
</dbReference>